<feature type="compositionally biased region" description="Acidic residues" evidence="5">
    <location>
        <begin position="942"/>
        <end position="953"/>
    </location>
</feature>
<evidence type="ECO:0000256" key="2">
    <source>
        <dbReference type="ARBA" id="ARBA00022771"/>
    </source>
</evidence>
<feature type="compositionally biased region" description="Low complexity" evidence="5">
    <location>
        <begin position="7"/>
        <end position="17"/>
    </location>
</feature>
<dbReference type="GO" id="GO:0008270">
    <property type="term" value="F:zinc ion binding"/>
    <property type="evidence" value="ECO:0007669"/>
    <property type="project" value="UniProtKB-KW"/>
</dbReference>
<dbReference type="PROSITE" id="PS50016">
    <property type="entry name" value="ZF_PHD_2"/>
    <property type="match status" value="1"/>
</dbReference>
<feature type="region of interest" description="Disordered" evidence="5">
    <location>
        <begin position="939"/>
        <end position="1061"/>
    </location>
</feature>
<proteinExistence type="predicted"/>
<dbReference type="Gene3D" id="3.30.40.10">
    <property type="entry name" value="Zinc/RING finger domain, C3HC4 (zinc finger)"/>
    <property type="match status" value="1"/>
</dbReference>
<gene>
    <name evidence="7" type="primary">Phrf1-L1</name>
    <name evidence="7" type="ORF">Hamer_G016917</name>
</gene>
<feature type="compositionally biased region" description="Basic and acidic residues" evidence="5">
    <location>
        <begin position="1362"/>
        <end position="1448"/>
    </location>
</feature>
<feature type="compositionally biased region" description="Basic and acidic residues" evidence="5">
    <location>
        <begin position="777"/>
        <end position="794"/>
    </location>
</feature>
<feature type="compositionally biased region" description="Polar residues" evidence="5">
    <location>
        <begin position="222"/>
        <end position="239"/>
    </location>
</feature>
<evidence type="ECO:0000256" key="1">
    <source>
        <dbReference type="ARBA" id="ARBA00022723"/>
    </source>
</evidence>
<accession>A0A8J5N8P5</accession>
<feature type="compositionally biased region" description="Basic and acidic residues" evidence="5">
    <location>
        <begin position="1029"/>
        <end position="1044"/>
    </location>
</feature>
<feature type="compositionally biased region" description="Low complexity" evidence="5">
    <location>
        <begin position="419"/>
        <end position="431"/>
    </location>
</feature>
<keyword evidence="8" id="KW-1185">Reference proteome</keyword>
<dbReference type="PANTHER" id="PTHR12618">
    <property type="entry name" value="PHD AND RING FINGER DOMAIN-CONTAINING PROTEIN 1"/>
    <property type="match status" value="1"/>
</dbReference>
<feature type="compositionally biased region" description="Basic residues" evidence="5">
    <location>
        <begin position="981"/>
        <end position="996"/>
    </location>
</feature>
<feature type="region of interest" description="Disordered" evidence="5">
    <location>
        <begin position="828"/>
        <end position="920"/>
    </location>
</feature>
<dbReference type="SUPFAM" id="SSF57903">
    <property type="entry name" value="FYVE/PHD zinc finger"/>
    <property type="match status" value="1"/>
</dbReference>
<feature type="compositionally biased region" description="Basic residues" evidence="5">
    <location>
        <begin position="688"/>
        <end position="703"/>
    </location>
</feature>
<dbReference type="InterPro" id="IPR011011">
    <property type="entry name" value="Znf_FYVE_PHD"/>
</dbReference>
<feature type="compositionally biased region" description="Basic and acidic residues" evidence="5">
    <location>
        <begin position="828"/>
        <end position="838"/>
    </location>
</feature>
<feature type="region of interest" description="Disordered" evidence="5">
    <location>
        <begin position="1129"/>
        <end position="1448"/>
    </location>
</feature>
<keyword evidence="3" id="KW-0862">Zinc</keyword>
<dbReference type="Pfam" id="PF00628">
    <property type="entry name" value="PHD"/>
    <property type="match status" value="1"/>
</dbReference>
<keyword evidence="2 4" id="KW-0863">Zinc-finger</keyword>
<evidence type="ECO:0000256" key="3">
    <source>
        <dbReference type="ARBA" id="ARBA00022833"/>
    </source>
</evidence>
<evidence type="ECO:0000256" key="5">
    <source>
        <dbReference type="SAM" id="MobiDB-lite"/>
    </source>
</evidence>
<dbReference type="Pfam" id="PF23030">
    <property type="entry name" value="SCAF11-like_C"/>
    <property type="match status" value="1"/>
</dbReference>
<name>A0A8J5N8P5_HOMAM</name>
<dbReference type="InterPro" id="IPR001965">
    <property type="entry name" value="Znf_PHD"/>
</dbReference>
<feature type="compositionally biased region" description="Basic residues" evidence="5">
    <location>
        <begin position="566"/>
        <end position="577"/>
    </location>
</feature>
<dbReference type="CDD" id="cd15536">
    <property type="entry name" value="PHD_PHRF1"/>
    <property type="match status" value="1"/>
</dbReference>
<dbReference type="InterPro" id="IPR057031">
    <property type="entry name" value="SFR19-like_C"/>
</dbReference>
<feature type="compositionally biased region" description="Polar residues" evidence="5">
    <location>
        <begin position="872"/>
        <end position="908"/>
    </location>
</feature>
<feature type="compositionally biased region" description="Low complexity" evidence="5">
    <location>
        <begin position="241"/>
        <end position="250"/>
    </location>
</feature>
<dbReference type="InterPro" id="IPR019787">
    <property type="entry name" value="Znf_PHD-finger"/>
</dbReference>
<evidence type="ECO:0000256" key="4">
    <source>
        <dbReference type="PROSITE-ProRule" id="PRU00146"/>
    </source>
</evidence>
<dbReference type="EMBL" id="JAHLQT010004419">
    <property type="protein sequence ID" value="KAG7175971.1"/>
    <property type="molecule type" value="Genomic_DNA"/>
</dbReference>
<feature type="compositionally biased region" description="Basic and acidic residues" evidence="5">
    <location>
        <begin position="486"/>
        <end position="504"/>
    </location>
</feature>
<feature type="compositionally biased region" description="Basic and acidic residues" evidence="5">
    <location>
        <begin position="1168"/>
        <end position="1178"/>
    </location>
</feature>
<sequence length="1524" mass="173258">MADSDDSTSGAGSSSQSDDSEPGTSLGSRRRAGLKRKLVPYDSEDDDDHPNIRPETDDESDGEDPIRVTHTSSLLAQKDEAGSSDSDSSNGAPGAETCAICLGRMRGEVGSPDSCEHTNATCPQDRKTFKVVHVREVFGGPIEREVPIEKQKAEVITFPEEEDNPTYCEVCNECDREERLLLCDGCDLGYHLECLDPPLTQVPVEEWFCPCCSHARLHTKGTSRQAESTADARTSSKSGLSRPHQSSQRSRQPRRIPRTRANERIRIRELEDKRPAIKHLGKFSYFVQGDNDIDAEHTVDDFADQLLAGCSGQHSDQNQENRKANAAKLLRHAAFKPQATYSGKTPNAIIDRLNTHREEREDDVLSGILENQSITLSSSKKLTLTNDRKLTKQDGVKEDLNIVLDEGNAIMSEPLPSRKPSSQKTSETSESSSKEETGSCSSASSRSQHRPNLSDSQRDSPSNSGPRSRSPHDTDKASSRSTGRPQSEDEWRSPSRMLYRDKNPPQDSHQSPLEDKRRSPPRMSFQRQFVPQHNRREKKRSGSPNRKSSRDYSYDRWSDRRDQSKHQRRNSPHRRPGSWRDTGDDAPGSYRYSDEECATSEPSSHGGRSGNRGYFGRPNLESGYSREPSGKRNVSPGTRYDRHSHRERSPFRKNRMHEREGHIQHWNQQPSRGRGSYSRRDREEFSHRSYKSNRPRSRSRSRSRSRERFSHRGSSNERERKPRSQWGYSYYNAENDNEGVKNDTTSHSLHSVHHPGNASSINTLLPDVQHDLVDRSKNISDTEPVSIKETDCVEPHSSSAQTTQDPAAFQTNFFSTLSNLFTVRKDALDSSVPRKDQDSSVPSKYQDSSIPSNDQDSSVPSKDKDSSVPSKCQDSSIPSKENMNPSSDQCDLSNADKGSNWSQDNWNSIHCEDKKGPADVGNFKVKHIKTRMCKVLASLFGNDEENSSDEEELRQDTEKPEEEKVDNDDDGHIVEEEKDKKSRPKNRNRNSKNRSHTQHDDTTFTVDNKMPEVTPPFPVFSVKTKGSHSHGDAKRKEKKSRESNLSESVSSSHGKTKTKSHALFSDVFESIADVASTEPTDSDLRDIEMTQETELIDYDHKHDWNESAKTFAKFMKEYGDIGKLAQKHKQIQEEKRMQKTPEYDIINKETKDGNAENEKNTLDSFVQKNHEGERKDTDYVVAGVKPSASSKKKSKRDDSRKDDTKKNDIRKDDTRKDDTKKNDTRKDDTRKDDTKKNDIRKDGTRKDDTSKDDTRRNDTKKNDTKKDGTRKDDTSKDDARRDDTKKNDTKKDGTRKDDTSKDDTRKDGTKKNDTKRDGTKKDGTKKDDTRKDETRKDGTKKNDIKRDGTRKNDTNRVDTNGDDTRRNDTKGDDTKGKDSRRDGTKKVDTKEDDTKGDDTKKDDTRRNNTKRDDNRKDDTNGDDTKANDTKGDDTRKDDTSMRNKQKASLEAKVVEEVKKWLDPYYRDKSVTKEEYKQIVAKCVKKVVSKECGDIVESEKMRTLVEGYVVLYKHRRSKLLLGPNH</sequence>
<dbReference type="InterPro" id="IPR019786">
    <property type="entry name" value="Zinc_finger_PHD-type_CS"/>
</dbReference>
<feature type="compositionally biased region" description="Basic and acidic residues" evidence="5">
    <location>
        <begin position="1130"/>
        <end position="1161"/>
    </location>
</feature>
<reference evidence="7" key="1">
    <citation type="journal article" date="2021" name="Sci. Adv.">
        <title>The American lobster genome reveals insights on longevity, neural, and immune adaptations.</title>
        <authorList>
            <person name="Polinski J.M."/>
            <person name="Zimin A.V."/>
            <person name="Clark K.F."/>
            <person name="Kohn A.B."/>
            <person name="Sadowski N."/>
            <person name="Timp W."/>
            <person name="Ptitsyn A."/>
            <person name="Khanna P."/>
            <person name="Romanova D.Y."/>
            <person name="Williams P."/>
            <person name="Greenwood S.J."/>
            <person name="Moroz L.L."/>
            <person name="Walt D.R."/>
            <person name="Bodnar A.G."/>
        </authorList>
    </citation>
    <scope>NUCLEOTIDE SEQUENCE</scope>
    <source>
        <strain evidence="7">GMGI-L3</strain>
    </source>
</reference>
<organism evidence="7 8">
    <name type="scientific">Homarus americanus</name>
    <name type="common">American lobster</name>
    <dbReference type="NCBI Taxonomy" id="6706"/>
    <lineage>
        <taxon>Eukaryota</taxon>
        <taxon>Metazoa</taxon>
        <taxon>Ecdysozoa</taxon>
        <taxon>Arthropoda</taxon>
        <taxon>Crustacea</taxon>
        <taxon>Multicrustacea</taxon>
        <taxon>Malacostraca</taxon>
        <taxon>Eumalacostraca</taxon>
        <taxon>Eucarida</taxon>
        <taxon>Decapoda</taxon>
        <taxon>Pleocyemata</taxon>
        <taxon>Astacidea</taxon>
        <taxon>Nephropoidea</taxon>
        <taxon>Nephropidae</taxon>
        <taxon>Homarus</taxon>
    </lineage>
</organism>
<feature type="region of interest" description="Disordered" evidence="5">
    <location>
        <begin position="1"/>
        <end position="93"/>
    </location>
</feature>
<evidence type="ECO:0000313" key="7">
    <source>
        <dbReference type="EMBL" id="KAG7175971.1"/>
    </source>
</evidence>
<protein>
    <submittedName>
        <fullName evidence="7">PHD and RING finger domain-containing protein 1-like 1</fullName>
    </submittedName>
</protein>
<feature type="compositionally biased region" description="Low complexity" evidence="5">
    <location>
        <begin position="459"/>
        <end position="468"/>
    </location>
</feature>
<comment type="caution">
    <text evidence="7">The sequence shown here is derived from an EMBL/GenBank/DDBJ whole genome shotgun (WGS) entry which is preliminary data.</text>
</comment>
<feature type="compositionally biased region" description="Basic residues" evidence="5">
    <location>
        <begin position="642"/>
        <end position="656"/>
    </location>
</feature>
<evidence type="ECO:0000313" key="8">
    <source>
        <dbReference type="Proteomes" id="UP000747542"/>
    </source>
</evidence>
<feature type="compositionally biased region" description="Basic and acidic residues" evidence="5">
    <location>
        <begin position="678"/>
        <end position="687"/>
    </location>
</feature>
<dbReference type="SMART" id="SM00249">
    <property type="entry name" value="PHD"/>
    <property type="match status" value="1"/>
</dbReference>
<feature type="compositionally biased region" description="Basic and acidic residues" evidence="5">
    <location>
        <begin position="548"/>
        <end position="565"/>
    </location>
</feature>
<feature type="compositionally biased region" description="Basic and acidic residues" evidence="5">
    <location>
        <begin position="970"/>
        <end position="980"/>
    </location>
</feature>
<keyword evidence="1" id="KW-0479">Metal-binding</keyword>
<feature type="compositionally biased region" description="Basic and acidic residues" evidence="5">
    <location>
        <begin position="1195"/>
        <end position="1356"/>
    </location>
</feature>
<dbReference type="Proteomes" id="UP000747542">
    <property type="component" value="Unassembled WGS sequence"/>
</dbReference>
<feature type="compositionally biased region" description="Basic residues" evidence="5">
    <location>
        <begin position="28"/>
        <end position="38"/>
    </location>
</feature>
<feature type="compositionally biased region" description="Polar residues" evidence="5">
    <location>
        <begin position="796"/>
        <end position="805"/>
    </location>
</feature>
<feature type="region of interest" description="Disordered" evidence="5">
    <location>
        <begin position="407"/>
        <end position="762"/>
    </location>
</feature>
<evidence type="ECO:0000259" key="6">
    <source>
        <dbReference type="PROSITE" id="PS50016"/>
    </source>
</evidence>
<dbReference type="InterPro" id="IPR013083">
    <property type="entry name" value="Znf_RING/FYVE/PHD"/>
</dbReference>
<feature type="domain" description="PHD-type" evidence="6">
    <location>
        <begin position="165"/>
        <end position="215"/>
    </location>
</feature>
<feature type="region of interest" description="Disordered" evidence="5">
    <location>
        <begin position="777"/>
        <end position="805"/>
    </location>
</feature>
<feature type="compositionally biased region" description="Polar residues" evidence="5">
    <location>
        <begin position="839"/>
        <end position="855"/>
    </location>
</feature>
<dbReference type="InterPro" id="IPR047157">
    <property type="entry name" value="PHRF1/Atg35"/>
</dbReference>
<feature type="compositionally biased region" description="Basic and acidic residues" evidence="5">
    <location>
        <begin position="704"/>
        <end position="722"/>
    </location>
</feature>
<feature type="region of interest" description="Disordered" evidence="5">
    <location>
        <begin position="222"/>
        <end position="263"/>
    </location>
</feature>
<dbReference type="PROSITE" id="PS01359">
    <property type="entry name" value="ZF_PHD_1"/>
    <property type="match status" value="1"/>
</dbReference>
<dbReference type="PANTHER" id="PTHR12618:SF20">
    <property type="entry name" value="PHD AND RING FINGER DOMAIN-CONTAINING PROTEIN 1"/>
    <property type="match status" value="1"/>
</dbReference>